<organism evidence="2 3">
    <name type="scientific">Acetobacter pasteurianus NBRC 3188</name>
    <dbReference type="NCBI Taxonomy" id="1226663"/>
    <lineage>
        <taxon>Bacteria</taxon>
        <taxon>Pseudomonadati</taxon>
        <taxon>Pseudomonadota</taxon>
        <taxon>Alphaproteobacteria</taxon>
        <taxon>Acetobacterales</taxon>
        <taxon>Acetobacteraceae</taxon>
        <taxon>Acetobacter</taxon>
    </lineage>
</organism>
<dbReference type="AlphaFoldDB" id="A0A401WYL7"/>
<sequence length="146" mass="16391">MQNAPTTAIAQNQDNNQKTDHVFEKSINILYKMSIFVPFVTLFSTLIQYVSEASRQPISYEDATSPRDLIFSAISLTDCYLYGLFTLFIGSLGFLIFATGISEKSLHPGKKIILGVLYLTAIIASLYFVYLSIHTIHDQVIQTKNN</sequence>
<name>A0A401WYL7_ACEPA</name>
<feature type="transmembrane region" description="Helical" evidence="1">
    <location>
        <begin position="112"/>
        <end position="133"/>
    </location>
</feature>
<keyword evidence="1" id="KW-0812">Transmembrane</keyword>
<dbReference type="RefSeq" id="WP_124296658.1">
    <property type="nucleotide sequence ID" value="NZ_BDES01000095.1"/>
</dbReference>
<keyword evidence="1" id="KW-0472">Membrane</keyword>
<accession>A0A401WYL7</accession>
<protein>
    <submittedName>
        <fullName evidence="2">Uncharacterized protein</fullName>
    </submittedName>
</protein>
<proteinExistence type="predicted"/>
<reference evidence="2 3" key="1">
    <citation type="submission" date="2016-06" db="EMBL/GenBank/DDBJ databases">
        <title>Acetobacter pasteurianus NBRC 3188 whole genome sequencing project.</title>
        <authorList>
            <person name="Matsutani M."/>
            <person name="Shiwa Y."/>
            <person name="Okamoto-Kainuma A."/>
            <person name="Ishikawa M."/>
            <person name="Koizumi Y."/>
            <person name="Yoshikawa H."/>
            <person name="Yakushi T."/>
            <person name="Matsushita K."/>
        </authorList>
    </citation>
    <scope>NUCLEOTIDE SEQUENCE [LARGE SCALE GENOMIC DNA]</scope>
    <source>
        <strain evidence="2 3">NBRC 3188</strain>
    </source>
</reference>
<keyword evidence="1" id="KW-1133">Transmembrane helix</keyword>
<gene>
    <name evidence="2" type="ORF">NBRC3188_3155</name>
</gene>
<dbReference type="Proteomes" id="UP000287300">
    <property type="component" value="Unassembled WGS sequence"/>
</dbReference>
<feature type="transmembrane region" description="Helical" evidence="1">
    <location>
        <begin position="80"/>
        <end position="100"/>
    </location>
</feature>
<evidence type="ECO:0000313" key="3">
    <source>
        <dbReference type="Proteomes" id="UP000287300"/>
    </source>
</evidence>
<evidence type="ECO:0000256" key="1">
    <source>
        <dbReference type="SAM" id="Phobius"/>
    </source>
</evidence>
<evidence type="ECO:0000313" key="2">
    <source>
        <dbReference type="EMBL" id="GCD54458.1"/>
    </source>
</evidence>
<dbReference type="EMBL" id="BDES01000095">
    <property type="protein sequence ID" value="GCD54458.1"/>
    <property type="molecule type" value="Genomic_DNA"/>
</dbReference>
<comment type="caution">
    <text evidence="2">The sequence shown here is derived from an EMBL/GenBank/DDBJ whole genome shotgun (WGS) entry which is preliminary data.</text>
</comment>